<evidence type="ECO:0000313" key="6">
    <source>
        <dbReference type="EMBL" id="GAA4205164.1"/>
    </source>
</evidence>
<keyword evidence="6" id="KW-0560">Oxidoreductase</keyword>
<dbReference type="GO" id="GO:0004497">
    <property type="term" value="F:monooxygenase activity"/>
    <property type="evidence" value="ECO:0007669"/>
    <property type="project" value="UniProtKB-KW"/>
</dbReference>
<comment type="caution">
    <text evidence="6">The sequence shown here is derived from an EMBL/GenBank/DDBJ whole genome shotgun (WGS) entry which is preliminary data.</text>
</comment>
<dbReference type="InterPro" id="IPR050641">
    <property type="entry name" value="RIFMO-like"/>
</dbReference>
<dbReference type="PANTHER" id="PTHR43004:SF19">
    <property type="entry name" value="BINDING MONOOXYGENASE, PUTATIVE (JCVI)-RELATED"/>
    <property type="match status" value="1"/>
</dbReference>
<evidence type="ECO:0000256" key="1">
    <source>
        <dbReference type="ARBA" id="ARBA00001974"/>
    </source>
</evidence>
<evidence type="ECO:0000259" key="5">
    <source>
        <dbReference type="Pfam" id="PF01494"/>
    </source>
</evidence>
<keyword evidence="3" id="KW-0274">FAD</keyword>
<proteinExistence type="predicted"/>
<evidence type="ECO:0000256" key="4">
    <source>
        <dbReference type="SAM" id="MobiDB-lite"/>
    </source>
</evidence>
<dbReference type="PRINTS" id="PR00420">
    <property type="entry name" value="RNGMNOXGNASE"/>
</dbReference>
<reference evidence="7" key="1">
    <citation type="journal article" date="2019" name="Int. J. Syst. Evol. Microbiol.">
        <title>The Global Catalogue of Microorganisms (GCM) 10K type strain sequencing project: providing services to taxonomists for standard genome sequencing and annotation.</title>
        <authorList>
            <consortium name="The Broad Institute Genomics Platform"/>
            <consortium name="The Broad Institute Genome Sequencing Center for Infectious Disease"/>
            <person name="Wu L."/>
            <person name="Ma J."/>
        </authorList>
    </citation>
    <scope>NUCLEOTIDE SEQUENCE [LARGE SCALE GENOMIC DNA]</scope>
    <source>
        <strain evidence="7">JCM 17388</strain>
    </source>
</reference>
<dbReference type="Proteomes" id="UP001501251">
    <property type="component" value="Unassembled WGS sequence"/>
</dbReference>
<dbReference type="InterPro" id="IPR002938">
    <property type="entry name" value="FAD-bd"/>
</dbReference>
<comment type="cofactor">
    <cofactor evidence="1">
        <name>FAD</name>
        <dbReference type="ChEBI" id="CHEBI:57692"/>
    </cofactor>
</comment>
<dbReference type="Gene3D" id="3.30.70.2450">
    <property type="match status" value="1"/>
</dbReference>
<dbReference type="Pfam" id="PF01494">
    <property type="entry name" value="FAD_binding_3"/>
    <property type="match status" value="1"/>
</dbReference>
<sequence length="521" mass="56247">MNRTQVLVVGAGPTGLTLAVELARRGVDVRIVERSPEPAVGSRGKGIQPRTQEVFDDLGVIEEVLATGEVYPAMRAYRGDQVVWEGRMHEVREPDAEVPYPMVLMQPQWRVERILRDRLAELGRRVEFGVEVTGFEQDEDGVTVTLTGRGLDPGSGPEFGSGSGSGSGTRAGAGGRGVERVRCAYLVGADGGRSFVRGHLSVGFEGETFETERMLIGDVETPDLDREYWHVWADMATGTMRVALCPLPGTDVFQFTAPVTGETPELSPESFQKIFDEGSGRTDVRFTGVSWMSLYRVNIRMAERFRAGRVFLAGDAAHVHSPAGGQGLNTGVQDAYNLGWKLAAVLDGAPGRLLDTYEEERLPVAADVLGISTRLHRRAEAGERDAHTRGDETRQLLLGYRDGSLSVGDRGGERVPDAVLGTGRLFDVLRGPHFTLLAVGTAHAALVKEINAAYGPTVRAHTVLRGDEPGGPGDLLDVEGRIHRHYGRGLVLVRPDGYVGYHGGEDGLEDYLAGVVTTAQG</sequence>
<dbReference type="Pfam" id="PF21274">
    <property type="entry name" value="Rng_hyd_C"/>
    <property type="match status" value="1"/>
</dbReference>
<dbReference type="RefSeq" id="WP_344922018.1">
    <property type="nucleotide sequence ID" value="NZ_BAABAQ010000014.1"/>
</dbReference>
<keyword evidence="6" id="KW-0503">Monooxygenase</keyword>
<dbReference type="Gene3D" id="3.40.30.120">
    <property type="match status" value="1"/>
</dbReference>
<name>A0ABP8BFB1_9ACTN</name>
<feature type="region of interest" description="Disordered" evidence="4">
    <location>
        <begin position="150"/>
        <end position="174"/>
    </location>
</feature>
<evidence type="ECO:0000256" key="2">
    <source>
        <dbReference type="ARBA" id="ARBA00022630"/>
    </source>
</evidence>
<feature type="domain" description="FAD-binding" evidence="5">
    <location>
        <begin position="3"/>
        <end position="369"/>
    </location>
</feature>
<dbReference type="Gene3D" id="3.50.50.60">
    <property type="entry name" value="FAD/NAD(P)-binding domain"/>
    <property type="match status" value="1"/>
</dbReference>
<dbReference type="SUPFAM" id="SSF51905">
    <property type="entry name" value="FAD/NAD(P)-binding domain"/>
    <property type="match status" value="1"/>
</dbReference>
<protein>
    <submittedName>
        <fullName evidence="6">FAD-dependent monooxygenase</fullName>
    </submittedName>
</protein>
<keyword evidence="2" id="KW-0285">Flavoprotein</keyword>
<dbReference type="PANTHER" id="PTHR43004">
    <property type="entry name" value="TRK SYSTEM POTASSIUM UPTAKE PROTEIN"/>
    <property type="match status" value="1"/>
</dbReference>
<evidence type="ECO:0000313" key="7">
    <source>
        <dbReference type="Proteomes" id="UP001501251"/>
    </source>
</evidence>
<keyword evidence="7" id="KW-1185">Reference proteome</keyword>
<accession>A0ABP8BFB1</accession>
<evidence type="ECO:0000256" key="3">
    <source>
        <dbReference type="ARBA" id="ARBA00022827"/>
    </source>
</evidence>
<feature type="compositionally biased region" description="Gly residues" evidence="4">
    <location>
        <begin position="151"/>
        <end position="174"/>
    </location>
</feature>
<dbReference type="InterPro" id="IPR036188">
    <property type="entry name" value="FAD/NAD-bd_sf"/>
</dbReference>
<gene>
    <name evidence="6" type="ORF">GCM10022252_65280</name>
</gene>
<dbReference type="EMBL" id="BAABAQ010000014">
    <property type="protein sequence ID" value="GAA4205164.1"/>
    <property type="molecule type" value="Genomic_DNA"/>
</dbReference>
<organism evidence="6 7">
    <name type="scientific">Streptosporangium oxazolinicum</name>
    <dbReference type="NCBI Taxonomy" id="909287"/>
    <lineage>
        <taxon>Bacteria</taxon>
        <taxon>Bacillati</taxon>
        <taxon>Actinomycetota</taxon>
        <taxon>Actinomycetes</taxon>
        <taxon>Streptosporangiales</taxon>
        <taxon>Streptosporangiaceae</taxon>
        <taxon>Streptosporangium</taxon>
    </lineage>
</organism>